<comment type="caution">
    <text evidence="1">The sequence shown here is derived from an EMBL/GenBank/DDBJ whole genome shotgun (WGS) entry which is preliminary data.</text>
</comment>
<evidence type="ECO:0000313" key="1">
    <source>
        <dbReference type="EMBL" id="KAG0008738.1"/>
    </source>
</evidence>
<keyword evidence="2" id="KW-1185">Reference proteome</keyword>
<dbReference type="AlphaFoldDB" id="A0A9P6MPE0"/>
<accession>A0A9P6MPE0</accession>
<feature type="non-terminal residue" evidence="1">
    <location>
        <position position="1"/>
    </location>
</feature>
<dbReference type="EMBL" id="JAAAID010001805">
    <property type="protein sequence ID" value="KAG0008738.1"/>
    <property type="molecule type" value="Genomic_DNA"/>
</dbReference>
<name>A0A9P6MPE0_9FUNG</name>
<sequence>NPLCPVYRVCEYLLRIAIALLKANQEQILNHEFEALAESFEKWEHYKGKCFRNECFIIGGLFVLDAYIVKVAPRKPSQYAQNHNNMVQKQQPELAVERSLQGAN</sequence>
<organism evidence="1 2">
    <name type="scientific">Entomortierella chlamydospora</name>
    <dbReference type="NCBI Taxonomy" id="101097"/>
    <lineage>
        <taxon>Eukaryota</taxon>
        <taxon>Fungi</taxon>
        <taxon>Fungi incertae sedis</taxon>
        <taxon>Mucoromycota</taxon>
        <taxon>Mortierellomycotina</taxon>
        <taxon>Mortierellomycetes</taxon>
        <taxon>Mortierellales</taxon>
        <taxon>Mortierellaceae</taxon>
        <taxon>Entomortierella</taxon>
    </lineage>
</organism>
<proteinExistence type="predicted"/>
<reference evidence="1" key="1">
    <citation type="journal article" date="2020" name="Fungal Divers.">
        <title>Resolving the Mortierellaceae phylogeny through synthesis of multi-gene phylogenetics and phylogenomics.</title>
        <authorList>
            <person name="Vandepol N."/>
            <person name="Liber J."/>
            <person name="Desiro A."/>
            <person name="Na H."/>
            <person name="Kennedy M."/>
            <person name="Barry K."/>
            <person name="Grigoriev I.V."/>
            <person name="Miller A.N."/>
            <person name="O'Donnell K."/>
            <person name="Stajich J.E."/>
            <person name="Bonito G."/>
        </authorList>
    </citation>
    <scope>NUCLEOTIDE SEQUENCE</scope>
    <source>
        <strain evidence="1">NRRL 2769</strain>
    </source>
</reference>
<evidence type="ECO:0000313" key="2">
    <source>
        <dbReference type="Proteomes" id="UP000703661"/>
    </source>
</evidence>
<dbReference type="Proteomes" id="UP000703661">
    <property type="component" value="Unassembled WGS sequence"/>
</dbReference>
<gene>
    <name evidence="1" type="ORF">BGZ80_003118</name>
</gene>
<protein>
    <submittedName>
        <fullName evidence="1">Uncharacterized protein</fullName>
    </submittedName>
</protein>